<organism evidence="2 3">
    <name type="scientific">Vicia faba</name>
    <name type="common">Broad bean</name>
    <name type="synonym">Faba vulgaris</name>
    <dbReference type="NCBI Taxonomy" id="3906"/>
    <lineage>
        <taxon>Eukaryota</taxon>
        <taxon>Viridiplantae</taxon>
        <taxon>Streptophyta</taxon>
        <taxon>Embryophyta</taxon>
        <taxon>Tracheophyta</taxon>
        <taxon>Spermatophyta</taxon>
        <taxon>Magnoliopsida</taxon>
        <taxon>eudicotyledons</taxon>
        <taxon>Gunneridae</taxon>
        <taxon>Pentapetalae</taxon>
        <taxon>rosids</taxon>
        <taxon>fabids</taxon>
        <taxon>Fabales</taxon>
        <taxon>Fabaceae</taxon>
        <taxon>Papilionoideae</taxon>
        <taxon>50 kb inversion clade</taxon>
        <taxon>NPAAA clade</taxon>
        <taxon>Hologalegina</taxon>
        <taxon>IRL clade</taxon>
        <taxon>Fabeae</taxon>
        <taxon>Vicia</taxon>
    </lineage>
</organism>
<evidence type="ECO:0000256" key="1">
    <source>
        <dbReference type="SAM" id="Phobius"/>
    </source>
</evidence>
<keyword evidence="1" id="KW-0812">Transmembrane</keyword>
<dbReference type="Proteomes" id="UP001157006">
    <property type="component" value="Chromosome 1S"/>
</dbReference>
<accession>A0AAV0ZEP9</accession>
<evidence type="ECO:0000313" key="3">
    <source>
        <dbReference type="Proteomes" id="UP001157006"/>
    </source>
</evidence>
<reference evidence="2 3" key="1">
    <citation type="submission" date="2023-01" db="EMBL/GenBank/DDBJ databases">
        <authorList>
            <person name="Kreplak J."/>
        </authorList>
    </citation>
    <scope>NUCLEOTIDE SEQUENCE [LARGE SCALE GENOMIC DNA]</scope>
</reference>
<feature type="transmembrane region" description="Helical" evidence="1">
    <location>
        <begin position="38"/>
        <end position="57"/>
    </location>
</feature>
<keyword evidence="1" id="KW-1133">Transmembrane helix</keyword>
<evidence type="ECO:0008006" key="4">
    <source>
        <dbReference type="Google" id="ProtNLM"/>
    </source>
</evidence>
<gene>
    <name evidence="2" type="ORF">VFH_I184480</name>
</gene>
<dbReference type="AlphaFoldDB" id="A0AAV0ZEP9"/>
<dbReference type="EMBL" id="OX451735">
    <property type="protein sequence ID" value="CAI8595299.1"/>
    <property type="molecule type" value="Genomic_DNA"/>
</dbReference>
<keyword evidence="1" id="KW-0472">Membrane</keyword>
<keyword evidence="3" id="KW-1185">Reference proteome</keyword>
<name>A0AAV0ZEP9_VICFA</name>
<feature type="transmembrane region" description="Helical" evidence="1">
    <location>
        <begin position="64"/>
        <end position="84"/>
    </location>
</feature>
<proteinExistence type="predicted"/>
<sequence length="127" mass="14626">MFCNIDLQQTYSGVLVFSMSMKSHHSSLVGYGLEMDKLVLVSVFLTGIMLNWFRIWICWCFDSILVLRLTGFKMVQGIFGHQLGMVFVDTRMKKMDNTTLKNNGLLWINVVLEKWAALGLFYSKNNS</sequence>
<evidence type="ECO:0000313" key="2">
    <source>
        <dbReference type="EMBL" id="CAI8595299.1"/>
    </source>
</evidence>
<protein>
    <recommendedName>
        <fullName evidence="4">Transmembrane protein</fullName>
    </recommendedName>
</protein>